<organism evidence="1 2">
    <name type="scientific">Caerostris darwini</name>
    <dbReference type="NCBI Taxonomy" id="1538125"/>
    <lineage>
        <taxon>Eukaryota</taxon>
        <taxon>Metazoa</taxon>
        <taxon>Ecdysozoa</taxon>
        <taxon>Arthropoda</taxon>
        <taxon>Chelicerata</taxon>
        <taxon>Arachnida</taxon>
        <taxon>Araneae</taxon>
        <taxon>Araneomorphae</taxon>
        <taxon>Entelegynae</taxon>
        <taxon>Araneoidea</taxon>
        <taxon>Araneidae</taxon>
        <taxon>Caerostris</taxon>
    </lineage>
</organism>
<gene>
    <name evidence="1" type="ORF">CDAR_102161</name>
</gene>
<sequence length="93" mass="10487">MSLVSKTPPLRLYPSANESCATPQFFHLAIKSNSSVQSRVSKMSYCLFVAECLVLQYRVTTASCRRRVNENPYSVKNNGSPIPWTPETCLKEK</sequence>
<dbReference type="Proteomes" id="UP001054837">
    <property type="component" value="Unassembled WGS sequence"/>
</dbReference>
<reference evidence="1 2" key="1">
    <citation type="submission" date="2021-06" db="EMBL/GenBank/DDBJ databases">
        <title>Caerostris darwini draft genome.</title>
        <authorList>
            <person name="Kono N."/>
            <person name="Arakawa K."/>
        </authorList>
    </citation>
    <scope>NUCLEOTIDE SEQUENCE [LARGE SCALE GENOMIC DNA]</scope>
</reference>
<evidence type="ECO:0000313" key="2">
    <source>
        <dbReference type="Proteomes" id="UP001054837"/>
    </source>
</evidence>
<name>A0AAV4UPE5_9ARAC</name>
<comment type="caution">
    <text evidence="1">The sequence shown here is derived from an EMBL/GenBank/DDBJ whole genome shotgun (WGS) entry which is preliminary data.</text>
</comment>
<proteinExistence type="predicted"/>
<evidence type="ECO:0000313" key="1">
    <source>
        <dbReference type="EMBL" id="GIY59721.1"/>
    </source>
</evidence>
<protein>
    <submittedName>
        <fullName evidence="1">Uncharacterized protein</fullName>
    </submittedName>
</protein>
<dbReference type="EMBL" id="BPLQ01011704">
    <property type="protein sequence ID" value="GIY59721.1"/>
    <property type="molecule type" value="Genomic_DNA"/>
</dbReference>
<accession>A0AAV4UPE5</accession>
<keyword evidence="2" id="KW-1185">Reference proteome</keyword>
<dbReference type="AlphaFoldDB" id="A0AAV4UPE5"/>